<dbReference type="EMBL" id="CP090978">
    <property type="protein sequence ID" value="UJF35736.1"/>
    <property type="molecule type" value="Genomic_DNA"/>
</dbReference>
<evidence type="ECO:0000313" key="2">
    <source>
        <dbReference type="EMBL" id="UJF35736.1"/>
    </source>
</evidence>
<dbReference type="InterPro" id="IPR018958">
    <property type="entry name" value="Knr4/Smi1-like_dom"/>
</dbReference>
<dbReference type="Pfam" id="PF09346">
    <property type="entry name" value="SMI1_KNR4"/>
    <property type="match status" value="1"/>
</dbReference>
<organism evidence="2 3">
    <name type="scientific">Paenibacillus hexagrammi</name>
    <dbReference type="NCBI Taxonomy" id="2908839"/>
    <lineage>
        <taxon>Bacteria</taxon>
        <taxon>Bacillati</taxon>
        <taxon>Bacillota</taxon>
        <taxon>Bacilli</taxon>
        <taxon>Bacillales</taxon>
        <taxon>Paenibacillaceae</taxon>
        <taxon>Paenibacillus</taxon>
    </lineage>
</organism>
<dbReference type="SMART" id="SM00860">
    <property type="entry name" value="SMI1_KNR4"/>
    <property type="match status" value="1"/>
</dbReference>
<sequence length="132" mass="14537">MNNLINGLELNSPTNMNLVLETESKLGAKFPNDYKEFIVQSNGAEGTVGNAYLQLWAIDELVELNEGYAVKEFADGLIIFGSDGGGTAYSFDTRYEKTTIVEVPFIGMDIDEITIRSDTFTGFLKYLASLSD</sequence>
<gene>
    <name evidence="2" type="ORF">L0M14_11965</name>
</gene>
<feature type="domain" description="Knr4/Smi1-like" evidence="1">
    <location>
        <begin position="13"/>
        <end position="129"/>
    </location>
</feature>
<dbReference type="Proteomes" id="UP001649230">
    <property type="component" value="Chromosome"/>
</dbReference>
<name>A0ABY3SRF0_9BACL</name>
<accession>A0ABY3SRF0</accession>
<keyword evidence="3" id="KW-1185">Reference proteome</keyword>
<dbReference type="InterPro" id="IPR037883">
    <property type="entry name" value="Knr4/Smi1-like_sf"/>
</dbReference>
<reference evidence="2 3" key="1">
    <citation type="journal article" date="2024" name="Int. J. Syst. Evol. Microbiol.">
        <title>Paenibacillus hexagrammi sp. nov., a novel bacterium isolated from the gut content of Hexagrammos agrammus.</title>
        <authorList>
            <person name="Jung H.K."/>
            <person name="Kim D.G."/>
            <person name="Zin H."/>
            <person name="Park J."/>
            <person name="Jung H."/>
            <person name="Kim Y.O."/>
            <person name="Kong H.J."/>
            <person name="Kim J.W."/>
            <person name="Kim Y.S."/>
        </authorList>
    </citation>
    <scope>NUCLEOTIDE SEQUENCE [LARGE SCALE GENOMIC DNA]</scope>
    <source>
        <strain evidence="2 3">YPD9-1</strain>
    </source>
</reference>
<evidence type="ECO:0000313" key="3">
    <source>
        <dbReference type="Proteomes" id="UP001649230"/>
    </source>
</evidence>
<evidence type="ECO:0000259" key="1">
    <source>
        <dbReference type="SMART" id="SM00860"/>
    </source>
</evidence>
<proteinExistence type="predicted"/>
<protein>
    <submittedName>
        <fullName evidence="2">SMI1/KNR4 family protein</fullName>
    </submittedName>
</protein>
<dbReference type="RefSeq" id="WP_235122297.1">
    <property type="nucleotide sequence ID" value="NZ_CP090978.1"/>
</dbReference>
<dbReference type="Gene3D" id="3.40.1580.10">
    <property type="entry name" value="SMI1/KNR4-like"/>
    <property type="match status" value="1"/>
</dbReference>
<dbReference type="SUPFAM" id="SSF160631">
    <property type="entry name" value="SMI1/KNR4-like"/>
    <property type="match status" value="1"/>
</dbReference>